<organism evidence="2 3">
    <name type="scientific">Halapricum salinum</name>
    <dbReference type="NCBI Taxonomy" id="1457250"/>
    <lineage>
        <taxon>Archaea</taxon>
        <taxon>Methanobacteriati</taxon>
        <taxon>Methanobacteriota</taxon>
        <taxon>Stenosarchaea group</taxon>
        <taxon>Halobacteria</taxon>
        <taxon>Halobacteriales</taxon>
        <taxon>Haloarculaceae</taxon>
        <taxon>Halapricum</taxon>
    </lineage>
</organism>
<evidence type="ECO:0000313" key="2">
    <source>
        <dbReference type="EMBL" id="QCC49803.1"/>
    </source>
</evidence>
<dbReference type="AlphaFoldDB" id="A0A4D6H7M0"/>
<protein>
    <submittedName>
        <fullName evidence="2">Uncharacterized protein</fullName>
    </submittedName>
</protein>
<sequence>MRESDSAIDVPAPDPQASVDSVAAVSAVVVLALIAPFAVATYPVLLGAVAPLLGVALVR</sequence>
<keyword evidence="3" id="KW-1185">Reference proteome</keyword>
<dbReference type="GeneID" id="39846315"/>
<reference evidence="2 3" key="1">
    <citation type="journal article" date="2019" name="Nat. Commun.">
        <title>A new type of DNA phosphorothioation-based antiviral system in archaea.</title>
        <authorList>
            <person name="Xiong L."/>
            <person name="Liu S."/>
            <person name="Chen S."/>
            <person name="Xiao Y."/>
            <person name="Zhu B."/>
            <person name="Gao Y."/>
            <person name="Zhang Y."/>
            <person name="Chen B."/>
            <person name="Luo J."/>
            <person name="Deng Z."/>
            <person name="Chen X."/>
            <person name="Wang L."/>
            <person name="Chen S."/>
        </authorList>
    </citation>
    <scope>NUCLEOTIDE SEQUENCE [LARGE SCALE GENOMIC DNA]</scope>
    <source>
        <strain evidence="2 3">CBA1105</strain>
    </source>
</reference>
<keyword evidence="1" id="KW-0472">Membrane</keyword>
<name>A0A4D6H7M0_9EURY</name>
<feature type="transmembrane region" description="Helical" evidence="1">
    <location>
        <begin position="25"/>
        <end position="58"/>
    </location>
</feature>
<dbReference type="STRING" id="1457250.GCA_000755225_02404"/>
<dbReference type="KEGG" id="hsn:DV733_00560"/>
<evidence type="ECO:0000256" key="1">
    <source>
        <dbReference type="SAM" id="Phobius"/>
    </source>
</evidence>
<dbReference type="RefSeq" id="WP_049993249.1">
    <property type="nucleotide sequence ID" value="NZ_CP031310.1"/>
</dbReference>
<keyword evidence="1" id="KW-0812">Transmembrane</keyword>
<gene>
    <name evidence="2" type="ORF">DV733_00560</name>
</gene>
<proteinExistence type="predicted"/>
<evidence type="ECO:0000313" key="3">
    <source>
        <dbReference type="Proteomes" id="UP000296706"/>
    </source>
</evidence>
<accession>A0A4D6H7M0</accession>
<keyword evidence="1" id="KW-1133">Transmembrane helix</keyword>
<dbReference type="Proteomes" id="UP000296706">
    <property type="component" value="Chromosome"/>
</dbReference>
<dbReference type="EMBL" id="CP031310">
    <property type="protein sequence ID" value="QCC49803.1"/>
    <property type="molecule type" value="Genomic_DNA"/>
</dbReference>